<reference evidence="2 3" key="1">
    <citation type="submission" date="2020-02" db="EMBL/GenBank/DDBJ databases">
        <title>Rhodobacter algicola sp. nov., isolated from microalga culture.</title>
        <authorList>
            <person name="Park C.-Y."/>
        </authorList>
    </citation>
    <scope>NUCLEOTIDE SEQUENCE [LARGE SCALE GENOMIC DNA]</scope>
    <source>
        <strain evidence="2 3">ETT8</strain>
    </source>
</reference>
<evidence type="ECO:0000256" key="1">
    <source>
        <dbReference type="SAM" id="Coils"/>
    </source>
</evidence>
<dbReference type="EMBL" id="JAAIKE010000003">
    <property type="protein sequence ID" value="NEX46971.1"/>
    <property type="molecule type" value="Genomic_DNA"/>
</dbReference>
<proteinExistence type="predicted"/>
<keyword evidence="3" id="KW-1185">Reference proteome</keyword>
<dbReference type="RefSeq" id="WP_164612158.1">
    <property type="nucleotide sequence ID" value="NZ_JAAIKE010000003.1"/>
</dbReference>
<dbReference type="AlphaFoldDB" id="A0A6B3RNF4"/>
<keyword evidence="1" id="KW-0175">Coiled coil</keyword>
<organism evidence="2 3">
    <name type="scientific">Pseudotabrizicola algicola</name>
    <dbReference type="NCBI Taxonomy" id="2709381"/>
    <lineage>
        <taxon>Bacteria</taxon>
        <taxon>Pseudomonadati</taxon>
        <taxon>Pseudomonadota</taxon>
        <taxon>Alphaproteobacteria</taxon>
        <taxon>Rhodobacterales</taxon>
        <taxon>Paracoccaceae</taxon>
        <taxon>Pseudotabrizicola</taxon>
    </lineage>
</organism>
<evidence type="ECO:0000313" key="2">
    <source>
        <dbReference type="EMBL" id="NEX46971.1"/>
    </source>
</evidence>
<feature type="coiled-coil region" evidence="1">
    <location>
        <begin position="332"/>
        <end position="387"/>
    </location>
</feature>
<evidence type="ECO:0000313" key="3">
    <source>
        <dbReference type="Proteomes" id="UP000481421"/>
    </source>
</evidence>
<protein>
    <submittedName>
        <fullName evidence="2">Uncharacterized protein</fullName>
    </submittedName>
</protein>
<name>A0A6B3RNF4_9RHOB</name>
<gene>
    <name evidence="2" type="ORF">G3572_12205</name>
</gene>
<dbReference type="Proteomes" id="UP000481421">
    <property type="component" value="Unassembled WGS sequence"/>
</dbReference>
<comment type="caution">
    <text evidence="2">The sequence shown here is derived from an EMBL/GenBank/DDBJ whole genome shotgun (WGS) entry which is preliminary data.</text>
</comment>
<accession>A0A6B3RNF4</accession>
<sequence length="537" mass="59753">MSTTFSEALTPLARRMPRPVRDIEILRVAAQLDGDDFAAAADRARMAALAWAKKRAGGNLPKDAWDHLDFEFLAGGRNSSAVRFKTETADLWALRAEDPDKDVAGRIWTTEIVIGGEVGKRPQLSLRLIVSTAEAEVSIEPHVPGTVLQMVSSPGLVRAGRPLRDTPATPRTENDAEDLCDHLEDPERRLPVVVVTLPEGEAAQPLINDREVAKATAGLARVVRLPADLTWVLTKRFGKFRSVFDGAVRVYLPGFSNSDDPYRHRLFLAAPLREPENAKSCAVWLRRLAADLSTSTTRLGKDVVDFAAVRTASRRLKASSLTEQQAPDAELLGIAQELIDSLERQLTSKDKEIEYFSGEAVVAEERAKAAEQENRSLLFKIRQLQDALARGGDTPTAEPPLPQDWAEFPDWLDQTFPDRIVLTPAARRMVRSPEFEDVGLIARAITWLATDQHLRRLNGGGSTRDEVIEPGILNAYCGGDTYETVWQGRRYEVDQHVKNGGNARDPKRCLRIYYFWEPDLQQTVIDHLPAHRHTSAT</sequence>